<keyword evidence="6 10" id="KW-0560">Oxidoreductase</keyword>
<comment type="pathway">
    <text evidence="2">Secondary metabolite biosynthesis.</text>
</comment>
<dbReference type="Proteomes" id="UP000054248">
    <property type="component" value="Unassembled WGS sequence"/>
</dbReference>
<keyword evidence="12" id="KW-1185">Reference proteome</keyword>
<dbReference type="InterPro" id="IPR050364">
    <property type="entry name" value="Cytochrome_P450_fung"/>
</dbReference>
<dbReference type="Pfam" id="PF00067">
    <property type="entry name" value="p450"/>
    <property type="match status" value="1"/>
</dbReference>
<dbReference type="InterPro" id="IPR036396">
    <property type="entry name" value="Cyt_P450_sf"/>
</dbReference>
<evidence type="ECO:0000256" key="7">
    <source>
        <dbReference type="ARBA" id="ARBA00023004"/>
    </source>
</evidence>
<dbReference type="STRING" id="1051891.A0A0C3KTR2"/>
<reference evidence="11 12" key="1">
    <citation type="submission" date="2014-04" db="EMBL/GenBank/DDBJ databases">
        <authorList>
            <consortium name="DOE Joint Genome Institute"/>
            <person name="Kuo A."/>
            <person name="Girlanda M."/>
            <person name="Perotto S."/>
            <person name="Kohler A."/>
            <person name="Nagy L.G."/>
            <person name="Floudas D."/>
            <person name="Copeland A."/>
            <person name="Barry K.W."/>
            <person name="Cichocki N."/>
            <person name="Veneault-Fourrey C."/>
            <person name="LaButti K."/>
            <person name="Lindquist E.A."/>
            <person name="Lipzen A."/>
            <person name="Lundell T."/>
            <person name="Morin E."/>
            <person name="Murat C."/>
            <person name="Sun H."/>
            <person name="Tunlid A."/>
            <person name="Henrissat B."/>
            <person name="Grigoriev I.V."/>
            <person name="Hibbett D.S."/>
            <person name="Martin F."/>
            <person name="Nordberg H.P."/>
            <person name="Cantor M.N."/>
            <person name="Hua S.X."/>
        </authorList>
    </citation>
    <scope>NUCLEOTIDE SEQUENCE [LARGE SCALE GENOMIC DNA]</scope>
    <source>
        <strain evidence="11 12">MUT 4182</strain>
    </source>
</reference>
<evidence type="ECO:0000256" key="9">
    <source>
        <dbReference type="PIRSR" id="PIRSR602401-1"/>
    </source>
</evidence>
<feature type="binding site" description="axial binding residue" evidence="9">
    <location>
        <position position="436"/>
    </location>
    <ligand>
        <name>heme</name>
        <dbReference type="ChEBI" id="CHEBI:30413"/>
    </ligand>
    <ligandPart>
        <name>Fe</name>
        <dbReference type="ChEBI" id="CHEBI:18248"/>
    </ligandPart>
</feature>
<feature type="non-terminal residue" evidence="11">
    <location>
        <position position="1"/>
    </location>
</feature>
<evidence type="ECO:0000256" key="8">
    <source>
        <dbReference type="ARBA" id="ARBA00023033"/>
    </source>
</evidence>
<protein>
    <recommendedName>
        <fullName evidence="13">Cytochrome P450</fullName>
    </recommendedName>
</protein>
<dbReference type="InterPro" id="IPR001128">
    <property type="entry name" value="Cyt_P450"/>
</dbReference>
<dbReference type="PROSITE" id="PS00086">
    <property type="entry name" value="CYTOCHROME_P450"/>
    <property type="match status" value="1"/>
</dbReference>
<comment type="cofactor">
    <cofactor evidence="1 9">
        <name>heme</name>
        <dbReference type="ChEBI" id="CHEBI:30413"/>
    </cofactor>
</comment>
<feature type="non-terminal residue" evidence="11">
    <location>
        <position position="459"/>
    </location>
</feature>
<dbReference type="OrthoDB" id="2789670at2759"/>
<evidence type="ECO:0000313" key="11">
    <source>
        <dbReference type="EMBL" id="KIO24838.1"/>
    </source>
</evidence>
<dbReference type="GO" id="GO:0016705">
    <property type="term" value="F:oxidoreductase activity, acting on paired donors, with incorporation or reduction of molecular oxygen"/>
    <property type="evidence" value="ECO:0007669"/>
    <property type="project" value="InterPro"/>
</dbReference>
<dbReference type="PRINTS" id="PR00385">
    <property type="entry name" value="P450"/>
</dbReference>
<keyword evidence="5 9" id="KW-0479">Metal-binding</keyword>
<dbReference type="GO" id="GO:0004497">
    <property type="term" value="F:monooxygenase activity"/>
    <property type="evidence" value="ECO:0007669"/>
    <property type="project" value="UniProtKB-KW"/>
</dbReference>
<dbReference type="CDD" id="cd11065">
    <property type="entry name" value="CYP64-like"/>
    <property type="match status" value="1"/>
</dbReference>
<evidence type="ECO:0000256" key="2">
    <source>
        <dbReference type="ARBA" id="ARBA00005179"/>
    </source>
</evidence>
<evidence type="ECO:0008006" key="13">
    <source>
        <dbReference type="Google" id="ProtNLM"/>
    </source>
</evidence>
<keyword evidence="7 9" id="KW-0408">Iron</keyword>
<evidence type="ECO:0000256" key="10">
    <source>
        <dbReference type="RuleBase" id="RU000461"/>
    </source>
</evidence>
<reference evidence="12" key="2">
    <citation type="submission" date="2015-01" db="EMBL/GenBank/DDBJ databases">
        <title>Evolutionary Origins and Diversification of the Mycorrhizal Mutualists.</title>
        <authorList>
            <consortium name="DOE Joint Genome Institute"/>
            <consortium name="Mycorrhizal Genomics Consortium"/>
            <person name="Kohler A."/>
            <person name="Kuo A."/>
            <person name="Nagy L.G."/>
            <person name="Floudas D."/>
            <person name="Copeland A."/>
            <person name="Barry K.W."/>
            <person name="Cichocki N."/>
            <person name="Veneault-Fourrey C."/>
            <person name="LaButti K."/>
            <person name="Lindquist E.A."/>
            <person name="Lipzen A."/>
            <person name="Lundell T."/>
            <person name="Morin E."/>
            <person name="Murat C."/>
            <person name="Riley R."/>
            <person name="Ohm R."/>
            <person name="Sun H."/>
            <person name="Tunlid A."/>
            <person name="Henrissat B."/>
            <person name="Grigoriev I.V."/>
            <person name="Hibbett D.S."/>
            <person name="Martin F."/>
        </authorList>
    </citation>
    <scope>NUCLEOTIDE SEQUENCE [LARGE SCALE GENOMIC DNA]</scope>
    <source>
        <strain evidence="12">MUT 4182</strain>
    </source>
</reference>
<dbReference type="PANTHER" id="PTHR46300">
    <property type="entry name" value="P450, PUTATIVE (EUROFUNG)-RELATED-RELATED"/>
    <property type="match status" value="1"/>
</dbReference>
<gene>
    <name evidence="11" type="ORF">M407DRAFT_39782</name>
</gene>
<name>A0A0C3KTR2_9AGAM</name>
<dbReference type="PANTHER" id="PTHR46300:SF7">
    <property type="entry name" value="P450, PUTATIVE (EUROFUNG)-RELATED"/>
    <property type="match status" value="1"/>
</dbReference>
<sequence>LSLTNPGVFGAAAALLVLVLLKRRQKSKQNLPYPPGPPPLPLIGNVLDMPRSKFALTWTKFGEKYGPLTWLTIPGQTVLVINSFEAAQELLDKRGSVFSDRPRFTMLSELLGMGEYAVFSGYTANWRTQRAYLKHALSAPVIRSDYSLLLEAGARQFLGRCLVRSEDFLIETERIAAEIITKLTYGRLKDERGRDYIETNTYVTSIVEKAVGGYLVDLLPALRYLPSWLPGMKFKQDAARWKREIDEFRFTTFEVARADTVSKLSLQELYRKVEDGNDGGRDVQQETEEEIAISRSALTQPWSKVQLTIESFILAMTLFPSVQERARAEIDRVVGLGRFPAFSDQPDLPYLHAVVLETMRWSPVASFGIPHASSTDDVYDGYFIPKGTTVIVNAWGISRNSKYYTNPTIFDPERHLKQTPELDPREFGFGYGRRVCPGKDLAFQEVWIFAASILWAFEL</sequence>
<evidence type="ECO:0000256" key="3">
    <source>
        <dbReference type="ARBA" id="ARBA00010617"/>
    </source>
</evidence>
<dbReference type="GO" id="GO:0020037">
    <property type="term" value="F:heme binding"/>
    <property type="evidence" value="ECO:0007669"/>
    <property type="project" value="InterPro"/>
</dbReference>
<proteinExistence type="inferred from homology"/>
<keyword evidence="4 9" id="KW-0349">Heme</keyword>
<accession>A0A0C3KTR2</accession>
<evidence type="ECO:0000256" key="5">
    <source>
        <dbReference type="ARBA" id="ARBA00022723"/>
    </source>
</evidence>
<dbReference type="HOGENOM" id="CLU_001570_2_3_1"/>
<evidence type="ECO:0000256" key="1">
    <source>
        <dbReference type="ARBA" id="ARBA00001971"/>
    </source>
</evidence>
<dbReference type="EMBL" id="KN823053">
    <property type="protein sequence ID" value="KIO24838.1"/>
    <property type="molecule type" value="Genomic_DNA"/>
</dbReference>
<dbReference type="Gene3D" id="1.10.630.10">
    <property type="entry name" value="Cytochrome P450"/>
    <property type="match status" value="1"/>
</dbReference>
<dbReference type="PRINTS" id="PR00463">
    <property type="entry name" value="EP450I"/>
</dbReference>
<dbReference type="AlphaFoldDB" id="A0A0C3KTR2"/>
<keyword evidence="8 10" id="KW-0503">Monooxygenase</keyword>
<comment type="similarity">
    <text evidence="3 10">Belongs to the cytochrome P450 family.</text>
</comment>
<dbReference type="InterPro" id="IPR002401">
    <property type="entry name" value="Cyt_P450_E_grp-I"/>
</dbReference>
<evidence type="ECO:0000256" key="6">
    <source>
        <dbReference type="ARBA" id="ARBA00023002"/>
    </source>
</evidence>
<organism evidence="11 12">
    <name type="scientific">Tulasnella calospora MUT 4182</name>
    <dbReference type="NCBI Taxonomy" id="1051891"/>
    <lineage>
        <taxon>Eukaryota</taxon>
        <taxon>Fungi</taxon>
        <taxon>Dikarya</taxon>
        <taxon>Basidiomycota</taxon>
        <taxon>Agaricomycotina</taxon>
        <taxon>Agaricomycetes</taxon>
        <taxon>Cantharellales</taxon>
        <taxon>Tulasnellaceae</taxon>
        <taxon>Tulasnella</taxon>
    </lineage>
</organism>
<dbReference type="InterPro" id="IPR017972">
    <property type="entry name" value="Cyt_P450_CS"/>
</dbReference>
<dbReference type="SUPFAM" id="SSF48264">
    <property type="entry name" value="Cytochrome P450"/>
    <property type="match status" value="1"/>
</dbReference>
<evidence type="ECO:0000256" key="4">
    <source>
        <dbReference type="ARBA" id="ARBA00022617"/>
    </source>
</evidence>
<dbReference type="GO" id="GO:0005506">
    <property type="term" value="F:iron ion binding"/>
    <property type="evidence" value="ECO:0007669"/>
    <property type="project" value="InterPro"/>
</dbReference>
<evidence type="ECO:0000313" key="12">
    <source>
        <dbReference type="Proteomes" id="UP000054248"/>
    </source>
</evidence>